<organism evidence="1 2">
    <name type="scientific">Hyaloperonospora arabidopsidis (strain Emoy2)</name>
    <name type="common">Downy mildew agent</name>
    <name type="synonym">Peronospora arabidopsidis</name>
    <dbReference type="NCBI Taxonomy" id="559515"/>
    <lineage>
        <taxon>Eukaryota</taxon>
        <taxon>Sar</taxon>
        <taxon>Stramenopiles</taxon>
        <taxon>Oomycota</taxon>
        <taxon>Peronosporomycetes</taxon>
        <taxon>Peronosporales</taxon>
        <taxon>Peronosporaceae</taxon>
        <taxon>Hyaloperonospora</taxon>
    </lineage>
</organism>
<dbReference type="AlphaFoldDB" id="M4BWT7"/>
<dbReference type="HOGENOM" id="CLU_3145670_0_0_1"/>
<evidence type="ECO:0000313" key="2">
    <source>
        <dbReference type="Proteomes" id="UP000011713"/>
    </source>
</evidence>
<sequence length="49" mass="5773">MAEVPPWVLAPRYFWITSGMENSELMVKRREWQVVHAGQPRWTAKMALS</sequence>
<protein>
    <submittedName>
        <fullName evidence="1">Uncharacterized protein</fullName>
    </submittedName>
</protein>
<dbReference type="InParanoid" id="M4BWT7"/>
<dbReference type="VEuPathDB" id="FungiDB:HpaG810988"/>
<proteinExistence type="predicted"/>
<accession>M4BWT7</accession>
<reference evidence="2" key="1">
    <citation type="journal article" date="2010" name="Science">
        <title>Signatures of adaptation to obligate biotrophy in the Hyaloperonospora arabidopsidis genome.</title>
        <authorList>
            <person name="Baxter L."/>
            <person name="Tripathy S."/>
            <person name="Ishaque N."/>
            <person name="Boot N."/>
            <person name="Cabral A."/>
            <person name="Kemen E."/>
            <person name="Thines M."/>
            <person name="Ah-Fong A."/>
            <person name="Anderson R."/>
            <person name="Badejoko W."/>
            <person name="Bittner-Eddy P."/>
            <person name="Boore J.L."/>
            <person name="Chibucos M.C."/>
            <person name="Coates M."/>
            <person name="Dehal P."/>
            <person name="Delehaunty K."/>
            <person name="Dong S."/>
            <person name="Downton P."/>
            <person name="Dumas B."/>
            <person name="Fabro G."/>
            <person name="Fronick C."/>
            <person name="Fuerstenberg S.I."/>
            <person name="Fulton L."/>
            <person name="Gaulin E."/>
            <person name="Govers F."/>
            <person name="Hughes L."/>
            <person name="Humphray S."/>
            <person name="Jiang R.H."/>
            <person name="Judelson H."/>
            <person name="Kamoun S."/>
            <person name="Kyung K."/>
            <person name="Meijer H."/>
            <person name="Minx P."/>
            <person name="Morris P."/>
            <person name="Nelson J."/>
            <person name="Phuntumart V."/>
            <person name="Qutob D."/>
            <person name="Rehmany A."/>
            <person name="Rougon-Cardoso A."/>
            <person name="Ryden P."/>
            <person name="Torto-Alalibo T."/>
            <person name="Studholme D."/>
            <person name="Wang Y."/>
            <person name="Win J."/>
            <person name="Wood J."/>
            <person name="Clifton S.W."/>
            <person name="Rogers J."/>
            <person name="Van den Ackerveken G."/>
            <person name="Jones J.D."/>
            <person name="McDowell J.M."/>
            <person name="Beynon J."/>
            <person name="Tyler B.M."/>
        </authorList>
    </citation>
    <scope>NUCLEOTIDE SEQUENCE [LARGE SCALE GENOMIC DNA]</scope>
    <source>
        <strain evidence="2">Emoy2</strain>
    </source>
</reference>
<evidence type="ECO:0000313" key="1">
    <source>
        <dbReference type="EnsemblProtists" id="HpaP810988"/>
    </source>
</evidence>
<dbReference type="EMBL" id="JH598007">
    <property type="status" value="NOT_ANNOTATED_CDS"/>
    <property type="molecule type" value="Genomic_DNA"/>
</dbReference>
<keyword evidence="2" id="KW-1185">Reference proteome</keyword>
<reference evidence="1" key="2">
    <citation type="submission" date="2015-06" db="UniProtKB">
        <authorList>
            <consortium name="EnsemblProtists"/>
        </authorList>
    </citation>
    <scope>IDENTIFICATION</scope>
    <source>
        <strain evidence="1">Emoy2</strain>
    </source>
</reference>
<dbReference type="EnsemblProtists" id="HpaT810988">
    <property type="protein sequence ID" value="HpaP810988"/>
    <property type="gene ID" value="HpaG810988"/>
</dbReference>
<dbReference type="Proteomes" id="UP000011713">
    <property type="component" value="Unassembled WGS sequence"/>
</dbReference>
<name>M4BWT7_HYAAE</name>